<evidence type="ECO:0000313" key="9">
    <source>
        <dbReference type="Proteomes" id="UP000779049"/>
    </source>
</evidence>
<dbReference type="InterPro" id="IPR027022">
    <property type="entry name" value="ABC_permease_BceB-typ"/>
</dbReference>
<reference evidence="8 9" key="1">
    <citation type="journal article" date="2020" name="New Microbes New Infect">
        <title>Sellimonas caecigallum sp. nov., description and genome sequence of a new member of the Sellimonas genus isolated from the cecum of feral chicken.</title>
        <authorList>
            <person name="Wongkuna S."/>
            <person name="Ghimire S."/>
            <person name="Antony L."/>
            <person name="Chankhamhaengdecha S."/>
            <person name="Janvilisri T."/>
            <person name="Scaria J."/>
        </authorList>
    </citation>
    <scope>NUCLEOTIDE SEQUENCE [LARGE SCALE GENOMIC DNA]</scope>
    <source>
        <strain evidence="8 9">SW451</strain>
    </source>
</reference>
<comment type="subcellular location">
    <subcellularLocation>
        <location evidence="1 6">Cell membrane</location>
        <topology evidence="1 6">Multi-pass membrane protein</topology>
    </subcellularLocation>
</comment>
<evidence type="ECO:0000313" key="8">
    <source>
        <dbReference type="EMBL" id="MBY0759504.1"/>
    </source>
</evidence>
<keyword evidence="5 6" id="KW-0472">Membrane</keyword>
<feature type="transmembrane region" description="Helical" evidence="6">
    <location>
        <begin position="59"/>
        <end position="78"/>
    </location>
</feature>
<feature type="domain" description="ABC3 transporter permease C-terminal" evidence="7">
    <location>
        <begin position="65"/>
        <end position="183"/>
    </location>
</feature>
<evidence type="ECO:0000256" key="4">
    <source>
        <dbReference type="ARBA" id="ARBA00022989"/>
    </source>
</evidence>
<feature type="transmembrane region" description="Helical" evidence="6">
    <location>
        <begin position="529"/>
        <end position="554"/>
    </location>
</feature>
<dbReference type="PANTHER" id="PTHR46795:SF3">
    <property type="entry name" value="ABC TRANSPORTER PERMEASE"/>
    <property type="match status" value="1"/>
</dbReference>
<keyword evidence="2 6" id="KW-1003">Cell membrane</keyword>
<feature type="transmembrane region" description="Helical" evidence="6">
    <location>
        <begin position="21"/>
        <end position="39"/>
    </location>
</feature>
<keyword evidence="6" id="KW-0813">Transport</keyword>
<name>A0ABS7L8T0_9FIRM</name>
<protein>
    <submittedName>
        <fullName evidence="8">ABC transporter permease</fullName>
    </submittedName>
</protein>
<evidence type="ECO:0000256" key="5">
    <source>
        <dbReference type="ARBA" id="ARBA00023136"/>
    </source>
</evidence>
<dbReference type="InterPro" id="IPR052536">
    <property type="entry name" value="ABC-4_Integral_Memb_Prot"/>
</dbReference>
<evidence type="ECO:0000256" key="1">
    <source>
        <dbReference type="ARBA" id="ARBA00004651"/>
    </source>
</evidence>
<feature type="transmembrane region" description="Helical" evidence="6">
    <location>
        <begin position="201"/>
        <end position="218"/>
    </location>
</feature>
<gene>
    <name evidence="8" type="ORF">FLB61_10470</name>
</gene>
<evidence type="ECO:0000256" key="2">
    <source>
        <dbReference type="ARBA" id="ARBA00022475"/>
    </source>
</evidence>
<evidence type="ECO:0000256" key="6">
    <source>
        <dbReference type="PIRNR" id="PIRNR018968"/>
    </source>
</evidence>
<dbReference type="PANTHER" id="PTHR46795">
    <property type="entry name" value="ABC TRANSPORTER PERMEASE-RELATED-RELATED"/>
    <property type="match status" value="1"/>
</dbReference>
<feature type="transmembrane region" description="Helical" evidence="6">
    <location>
        <begin position="230"/>
        <end position="254"/>
    </location>
</feature>
<sequence length="657" mass="74430">MFKGIYVKLAVSNLKKNRKSYIPYMITSILTVMMFYDIYMIAINTGIDDMPGDDSVRSVLGFGTMIVAIFACIFLFYTNNFLMKQRKKEIGLYNVLGMGKRNIAVMMLWESLFIGAGSIILGVLFGILMGKLIFLILYRILGYGTSFQYEISIQGITVTVLLFGTIFFVTLLFNLLQIRHTNPIELLHGGNVGEREPKTKVFMTILGLIMLVAGYVIANKVENPVTAITIFFIAVLLVVLGTYALFVAGSIFVLKLLRKNKKFYYHQRHFHSVSGMIYRMKQNAVGLANICILSTMVLVTVSTTVSLNMGMENIMGNRFPKEYMLTSYDGTDDAIRKIDNIVTEEINRYGLTRENAFRCQYVDVTAQKKDGKFIPESLGASFYPDKAIMEVAPVSYYNEMNGENVKLEDGEAVLFTVSEENYGKEELTLGDQTYRIKKETDTLAMAEKEAFPYMDQYYLFVKDESILNELIKKYGKGSTPSYVYGFDLEGSKENKTAAANAIQTRLTNESKISAAGELRDDFEKDFHSLYGSFLFLGLFLGSLFLMATVLIIYYKQISEGYEDQRRYQIMAKVGMSKKEIKKSINGQVRLVFFIPLCFAVIHVIAAFRLMDKILILMNLTNTNLFIACTAGTVLAFAVIYIVVFKITAREYYKIVTK</sequence>
<organism evidence="8 9">
    <name type="scientific">Sellimonas caecigallum</name>
    <dbReference type="NCBI Taxonomy" id="2592333"/>
    <lineage>
        <taxon>Bacteria</taxon>
        <taxon>Bacillati</taxon>
        <taxon>Bacillota</taxon>
        <taxon>Clostridia</taxon>
        <taxon>Lachnospirales</taxon>
        <taxon>Lachnospiraceae</taxon>
        <taxon>Sellimonas</taxon>
    </lineage>
</organism>
<dbReference type="EMBL" id="VIRV01000017">
    <property type="protein sequence ID" value="MBY0759504.1"/>
    <property type="molecule type" value="Genomic_DNA"/>
</dbReference>
<evidence type="ECO:0000256" key="3">
    <source>
        <dbReference type="ARBA" id="ARBA00022692"/>
    </source>
</evidence>
<comment type="similarity">
    <text evidence="6">Belongs to the ABC-4 integral membrane protein family.</text>
</comment>
<dbReference type="InterPro" id="IPR003838">
    <property type="entry name" value="ABC3_permease_C"/>
</dbReference>
<accession>A0ABS7L8T0</accession>
<dbReference type="PIRSF" id="PIRSF018968">
    <property type="entry name" value="ABC_permease_BceB"/>
    <property type="match status" value="1"/>
</dbReference>
<feature type="transmembrane region" description="Helical" evidence="6">
    <location>
        <begin position="590"/>
        <end position="610"/>
    </location>
</feature>
<dbReference type="RefSeq" id="WP_221920093.1">
    <property type="nucleotide sequence ID" value="NZ_CP173660.1"/>
</dbReference>
<keyword evidence="4 6" id="KW-1133">Transmembrane helix</keyword>
<dbReference type="Pfam" id="PF02687">
    <property type="entry name" value="FtsX"/>
    <property type="match status" value="1"/>
</dbReference>
<dbReference type="Proteomes" id="UP000779049">
    <property type="component" value="Unassembled WGS sequence"/>
</dbReference>
<proteinExistence type="inferred from homology"/>
<feature type="transmembrane region" description="Helical" evidence="6">
    <location>
        <begin position="622"/>
        <end position="643"/>
    </location>
</feature>
<keyword evidence="3 6" id="KW-0812">Transmembrane</keyword>
<feature type="transmembrane region" description="Helical" evidence="6">
    <location>
        <begin position="108"/>
        <end position="141"/>
    </location>
</feature>
<keyword evidence="9" id="KW-1185">Reference proteome</keyword>
<feature type="transmembrane region" description="Helical" evidence="6">
    <location>
        <begin position="284"/>
        <end position="307"/>
    </location>
</feature>
<evidence type="ECO:0000259" key="7">
    <source>
        <dbReference type="Pfam" id="PF02687"/>
    </source>
</evidence>
<feature type="transmembrane region" description="Helical" evidence="6">
    <location>
        <begin position="153"/>
        <end position="176"/>
    </location>
</feature>
<comment type="caution">
    <text evidence="8">The sequence shown here is derived from an EMBL/GenBank/DDBJ whole genome shotgun (WGS) entry which is preliminary data.</text>
</comment>